<gene>
    <name evidence="1" type="ORF">CR513_49156</name>
</gene>
<accession>A0A371EZS4</accession>
<dbReference type="EMBL" id="QJKJ01011310">
    <property type="protein sequence ID" value="RDX71494.1"/>
    <property type="molecule type" value="Genomic_DNA"/>
</dbReference>
<dbReference type="OrthoDB" id="677721at2759"/>
<name>A0A371EZS4_MUCPR</name>
<organism evidence="1 2">
    <name type="scientific">Mucuna pruriens</name>
    <name type="common">Velvet bean</name>
    <name type="synonym">Dolichos pruriens</name>
    <dbReference type="NCBI Taxonomy" id="157652"/>
    <lineage>
        <taxon>Eukaryota</taxon>
        <taxon>Viridiplantae</taxon>
        <taxon>Streptophyta</taxon>
        <taxon>Embryophyta</taxon>
        <taxon>Tracheophyta</taxon>
        <taxon>Spermatophyta</taxon>
        <taxon>Magnoliopsida</taxon>
        <taxon>eudicotyledons</taxon>
        <taxon>Gunneridae</taxon>
        <taxon>Pentapetalae</taxon>
        <taxon>rosids</taxon>
        <taxon>fabids</taxon>
        <taxon>Fabales</taxon>
        <taxon>Fabaceae</taxon>
        <taxon>Papilionoideae</taxon>
        <taxon>50 kb inversion clade</taxon>
        <taxon>NPAAA clade</taxon>
        <taxon>indigoferoid/millettioid clade</taxon>
        <taxon>Phaseoleae</taxon>
        <taxon>Mucuna</taxon>
    </lineage>
</organism>
<keyword evidence="2" id="KW-1185">Reference proteome</keyword>
<protein>
    <submittedName>
        <fullName evidence="1">Uncharacterized protein</fullName>
    </submittedName>
</protein>
<comment type="caution">
    <text evidence="1">The sequence shown here is derived from an EMBL/GenBank/DDBJ whole genome shotgun (WGS) entry which is preliminary data.</text>
</comment>
<dbReference type="AlphaFoldDB" id="A0A371EZS4"/>
<dbReference type="Proteomes" id="UP000257109">
    <property type="component" value="Unassembled WGS sequence"/>
</dbReference>
<sequence length="117" mass="13137">MALIHIKETQPDKEVTYIRIWFPKVVECEKLNSESQVHSREKNSNILTQNSEVDMKSQLADKWVDQECTLANSEVGYDGKIDLESQCLTKLGHQEISGASCFGLPLALRSLKAPSES</sequence>
<evidence type="ECO:0000313" key="2">
    <source>
        <dbReference type="Proteomes" id="UP000257109"/>
    </source>
</evidence>
<evidence type="ECO:0000313" key="1">
    <source>
        <dbReference type="EMBL" id="RDX71494.1"/>
    </source>
</evidence>
<reference evidence="1" key="1">
    <citation type="submission" date="2018-05" db="EMBL/GenBank/DDBJ databases">
        <title>Draft genome of Mucuna pruriens seed.</title>
        <authorList>
            <person name="Nnadi N.E."/>
            <person name="Vos R."/>
            <person name="Hasami M.H."/>
            <person name="Devisetty U.K."/>
            <person name="Aguiy J.C."/>
        </authorList>
    </citation>
    <scope>NUCLEOTIDE SEQUENCE [LARGE SCALE GENOMIC DNA]</scope>
    <source>
        <strain evidence="1">JCA_2017</strain>
    </source>
</reference>
<proteinExistence type="predicted"/>
<feature type="non-terminal residue" evidence="1">
    <location>
        <position position="1"/>
    </location>
</feature>